<organism evidence="2 3">
    <name type="scientific">Curtobacterium citreum</name>
    <dbReference type="NCBI Taxonomy" id="2036"/>
    <lineage>
        <taxon>Bacteria</taxon>
        <taxon>Bacillati</taxon>
        <taxon>Actinomycetota</taxon>
        <taxon>Actinomycetes</taxon>
        <taxon>Micrococcales</taxon>
        <taxon>Microbacteriaceae</taxon>
        <taxon>Curtobacterium</taxon>
    </lineage>
</organism>
<accession>A0A850DYG7</accession>
<dbReference type="Proteomes" id="UP000539146">
    <property type="component" value="Unassembled WGS sequence"/>
</dbReference>
<evidence type="ECO:0000256" key="1">
    <source>
        <dbReference type="SAM" id="MobiDB-lite"/>
    </source>
</evidence>
<feature type="region of interest" description="Disordered" evidence="1">
    <location>
        <begin position="51"/>
        <end position="73"/>
    </location>
</feature>
<name>A0A850DYG7_9MICO</name>
<proteinExistence type="predicted"/>
<reference evidence="2 3" key="1">
    <citation type="submission" date="2020-05" db="EMBL/GenBank/DDBJ databases">
        <title>Genome Sequencing of Type Strains.</title>
        <authorList>
            <person name="Lemaire J.F."/>
            <person name="Inderbitzin P."/>
            <person name="Gregorio O.A."/>
            <person name="Collins S.B."/>
            <person name="Wespe N."/>
            <person name="Knight-Connoni V."/>
        </authorList>
    </citation>
    <scope>NUCLEOTIDE SEQUENCE [LARGE SCALE GENOMIC DNA]</scope>
    <source>
        <strain evidence="2 3">DSM 20512</strain>
    </source>
</reference>
<protein>
    <submittedName>
        <fullName evidence="2">Uncharacterized protein</fullName>
    </submittedName>
</protein>
<dbReference type="AlphaFoldDB" id="A0A850DYG7"/>
<comment type="caution">
    <text evidence="2">The sequence shown here is derived from an EMBL/GenBank/DDBJ whole genome shotgun (WGS) entry which is preliminary data.</text>
</comment>
<dbReference type="EMBL" id="JABMCG010000126">
    <property type="protein sequence ID" value="NUU29961.1"/>
    <property type="molecule type" value="Genomic_DNA"/>
</dbReference>
<evidence type="ECO:0000313" key="3">
    <source>
        <dbReference type="Proteomes" id="UP000539146"/>
    </source>
</evidence>
<gene>
    <name evidence="2" type="ORF">HP467_17860</name>
</gene>
<dbReference type="RefSeq" id="WP_058741172.1">
    <property type="nucleotide sequence ID" value="NZ_BAAAWP010000001.1"/>
</dbReference>
<sequence length="73" mass="7890">MHHEPAPEPGTPHRPHDVGGPPSDPVVRDLCMSVFDRWRCALADGHEGLHAAEVEGSSTSWNDAASGRRLRGL</sequence>
<feature type="region of interest" description="Disordered" evidence="1">
    <location>
        <begin position="1"/>
        <end position="25"/>
    </location>
</feature>
<evidence type="ECO:0000313" key="2">
    <source>
        <dbReference type="EMBL" id="NUU29961.1"/>
    </source>
</evidence>